<accession>A0AAE0KSL2</accession>
<reference evidence="2 3" key="1">
    <citation type="journal article" date="2015" name="Genome Biol. Evol.">
        <title>Comparative Genomics of a Bacterivorous Green Alga Reveals Evolutionary Causalities and Consequences of Phago-Mixotrophic Mode of Nutrition.</title>
        <authorList>
            <person name="Burns J.A."/>
            <person name="Paasch A."/>
            <person name="Narechania A."/>
            <person name="Kim E."/>
        </authorList>
    </citation>
    <scope>NUCLEOTIDE SEQUENCE [LARGE SCALE GENOMIC DNA]</scope>
    <source>
        <strain evidence="2 3">PLY_AMNH</strain>
    </source>
</reference>
<dbReference type="EMBL" id="LGRX02018903">
    <property type="protein sequence ID" value="KAK3259262.1"/>
    <property type="molecule type" value="Genomic_DNA"/>
</dbReference>
<name>A0AAE0KSL2_9CHLO</name>
<feature type="compositionally biased region" description="Polar residues" evidence="1">
    <location>
        <begin position="122"/>
        <end position="136"/>
    </location>
</feature>
<dbReference type="Proteomes" id="UP001190700">
    <property type="component" value="Unassembled WGS sequence"/>
</dbReference>
<sequence length="185" mass="20191">MGPLKPLFYGSVYLAKGGALKSAPVAATEVPSGIEKARDALARRSRKAELLETEPHVEDDTPKVDEPIRMPSTSEVRDLVSEVPDRETNEHLQLEQESSEVPLKSSIVEPPAPIEDFPSPKATGSQSATTLITAEPNTEKVDPSIPRLVLSRPKDPPTAFDSGKESPGQEENPPARVRSHHAYRW</sequence>
<evidence type="ECO:0000256" key="1">
    <source>
        <dbReference type="SAM" id="MobiDB-lite"/>
    </source>
</evidence>
<feature type="compositionally biased region" description="Basic and acidic residues" evidence="1">
    <location>
        <begin position="75"/>
        <end position="94"/>
    </location>
</feature>
<evidence type="ECO:0000313" key="3">
    <source>
        <dbReference type="Proteomes" id="UP001190700"/>
    </source>
</evidence>
<keyword evidence="3" id="KW-1185">Reference proteome</keyword>
<feature type="region of interest" description="Disordered" evidence="1">
    <location>
        <begin position="48"/>
        <end position="185"/>
    </location>
</feature>
<dbReference type="AlphaFoldDB" id="A0AAE0KSL2"/>
<proteinExistence type="predicted"/>
<organism evidence="2 3">
    <name type="scientific">Cymbomonas tetramitiformis</name>
    <dbReference type="NCBI Taxonomy" id="36881"/>
    <lineage>
        <taxon>Eukaryota</taxon>
        <taxon>Viridiplantae</taxon>
        <taxon>Chlorophyta</taxon>
        <taxon>Pyramimonadophyceae</taxon>
        <taxon>Pyramimonadales</taxon>
        <taxon>Pyramimonadaceae</taxon>
        <taxon>Cymbomonas</taxon>
    </lineage>
</organism>
<feature type="compositionally biased region" description="Basic and acidic residues" evidence="1">
    <location>
        <begin position="48"/>
        <end position="68"/>
    </location>
</feature>
<gene>
    <name evidence="2" type="ORF">CYMTET_31732</name>
</gene>
<comment type="caution">
    <text evidence="2">The sequence shown here is derived from an EMBL/GenBank/DDBJ whole genome shotgun (WGS) entry which is preliminary data.</text>
</comment>
<protein>
    <submittedName>
        <fullName evidence="2">Uncharacterized protein</fullName>
    </submittedName>
</protein>
<evidence type="ECO:0000313" key="2">
    <source>
        <dbReference type="EMBL" id="KAK3259262.1"/>
    </source>
</evidence>